<evidence type="ECO:0000313" key="4">
    <source>
        <dbReference type="EMBL" id="SMF57264.1"/>
    </source>
</evidence>
<protein>
    <submittedName>
        <fullName evidence="4">Response regulator receiver domain-containing protein</fullName>
    </submittedName>
</protein>
<proteinExistence type="predicted"/>
<keyword evidence="5" id="KW-1185">Reference proteome</keyword>
<dbReference type="InterPro" id="IPR011006">
    <property type="entry name" value="CheY-like_superfamily"/>
</dbReference>
<reference evidence="5" key="1">
    <citation type="submission" date="2017-04" db="EMBL/GenBank/DDBJ databases">
        <authorList>
            <person name="Varghese N."/>
            <person name="Submissions S."/>
        </authorList>
    </citation>
    <scope>NUCLEOTIDE SEQUENCE [LARGE SCALE GENOMIC DNA]</scope>
    <source>
        <strain evidence="5">RKEM611</strain>
    </source>
</reference>
<dbReference type="STRING" id="1513793.SAMN06296036_118115"/>
<gene>
    <name evidence="4" type="ORF">SAMN06296036_118115</name>
</gene>
<dbReference type="RefSeq" id="WP_159455535.1">
    <property type="nucleotide sequence ID" value="NZ_FWZT01000018.1"/>
</dbReference>
<dbReference type="EMBL" id="FWZT01000018">
    <property type="protein sequence ID" value="SMF57264.1"/>
    <property type="molecule type" value="Genomic_DNA"/>
</dbReference>
<evidence type="ECO:0000313" key="5">
    <source>
        <dbReference type="Proteomes" id="UP000192907"/>
    </source>
</evidence>
<dbReference type="SUPFAM" id="SSF52172">
    <property type="entry name" value="CheY-like"/>
    <property type="match status" value="2"/>
</dbReference>
<evidence type="ECO:0000259" key="3">
    <source>
        <dbReference type="PROSITE" id="PS50110"/>
    </source>
</evidence>
<dbReference type="PROSITE" id="PS50110">
    <property type="entry name" value="RESPONSE_REGULATORY"/>
    <property type="match status" value="2"/>
</dbReference>
<keyword evidence="1 2" id="KW-0597">Phosphoprotein</keyword>
<feature type="domain" description="Response regulatory" evidence="3">
    <location>
        <begin position="125"/>
        <end position="238"/>
    </location>
</feature>
<dbReference type="InterPro" id="IPR001789">
    <property type="entry name" value="Sig_transdc_resp-reg_receiver"/>
</dbReference>
<evidence type="ECO:0000256" key="1">
    <source>
        <dbReference type="ARBA" id="ARBA00022553"/>
    </source>
</evidence>
<dbReference type="Proteomes" id="UP000192907">
    <property type="component" value="Unassembled WGS sequence"/>
</dbReference>
<dbReference type="SMART" id="SM00448">
    <property type="entry name" value="REC"/>
    <property type="match status" value="2"/>
</dbReference>
<dbReference type="PANTHER" id="PTHR44591:SF3">
    <property type="entry name" value="RESPONSE REGULATORY DOMAIN-CONTAINING PROTEIN"/>
    <property type="match status" value="1"/>
</dbReference>
<dbReference type="Gene3D" id="3.40.50.2300">
    <property type="match status" value="2"/>
</dbReference>
<dbReference type="PANTHER" id="PTHR44591">
    <property type="entry name" value="STRESS RESPONSE REGULATOR PROTEIN 1"/>
    <property type="match status" value="1"/>
</dbReference>
<sequence length="246" mass="27316">MKNILIVDDSPEVIELLEDDLSSVSDVLIEKASHGKEAMDLIESKTFDLVITDYKMPEMDGFEFLQCLRKNHAGVSVIMLSGFTSAIPNMVKCDQNAVVLSKPYEPEDLLFAVENLLNMAVDSFNVLVVDPSPTVQFVLKQSLGTKDYHVTQCSTGEGAIKELSKDLKFDVIFVDNDLKDIPISDFVKQVKNMNASIKMVLMAKRQRPPAVQTVEGIHASLPKPFQQEDVTKILMNVLPSVKLKAS</sequence>
<dbReference type="CDD" id="cd00156">
    <property type="entry name" value="REC"/>
    <property type="match status" value="1"/>
</dbReference>
<dbReference type="GO" id="GO:0000160">
    <property type="term" value="P:phosphorelay signal transduction system"/>
    <property type="evidence" value="ECO:0007669"/>
    <property type="project" value="InterPro"/>
</dbReference>
<organism evidence="4 5">
    <name type="scientific">Pseudobacteriovorax antillogorgiicola</name>
    <dbReference type="NCBI Taxonomy" id="1513793"/>
    <lineage>
        <taxon>Bacteria</taxon>
        <taxon>Pseudomonadati</taxon>
        <taxon>Bdellovibrionota</taxon>
        <taxon>Oligoflexia</taxon>
        <taxon>Oligoflexales</taxon>
        <taxon>Pseudobacteriovoracaceae</taxon>
        <taxon>Pseudobacteriovorax</taxon>
    </lineage>
</organism>
<name>A0A1Y6CIE4_9BACT</name>
<dbReference type="Pfam" id="PF00072">
    <property type="entry name" value="Response_reg"/>
    <property type="match status" value="2"/>
</dbReference>
<feature type="modified residue" description="4-aspartylphosphate" evidence="2">
    <location>
        <position position="175"/>
    </location>
</feature>
<dbReference type="AlphaFoldDB" id="A0A1Y6CIE4"/>
<feature type="domain" description="Response regulatory" evidence="3">
    <location>
        <begin position="3"/>
        <end position="117"/>
    </location>
</feature>
<dbReference type="InterPro" id="IPR050595">
    <property type="entry name" value="Bact_response_regulator"/>
</dbReference>
<evidence type="ECO:0000256" key="2">
    <source>
        <dbReference type="PROSITE-ProRule" id="PRU00169"/>
    </source>
</evidence>
<accession>A0A1Y6CIE4</accession>
<feature type="modified residue" description="4-aspartylphosphate" evidence="2">
    <location>
        <position position="53"/>
    </location>
</feature>